<evidence type="ECO:0000256" key="10">
    <source>
        <dbReference type="PROSITE-ProRule" id="PRU00175"/>
    </source>
</evidence>
<evidence type="ECO:0000256" key="13">
    <source>
        <dbReference type="SAM" id="MobiDB-lite"/>
    </source>
</evidence>
<dbReference type="InterPro" id="IPR016528">
    <property type="entry name" value="VPS11"/>
</dbReference>
<dbReference type="GO" id="GO:0006904">
    <property type="term" value="P:vesicle docking involved in exocytosis"/>
    <property type="evidence" value="ECO:0007669"/>
    <property type="project" value="TreeGrafter"/>
</dbReference>
<protein>
    <recommendedName>
        <fullName evidence="9">Vacuolar protein sorting-associated protein 11 homolog</fullName>
    </recommendedName>
</protein>
<evidence type="ECO:0000256" key="5">
    <source>
        <dbReference type="ARBA" id="ARBA00022771"/>
    </source>
</evidence>
<dbReference type="InterPro" id="IPR001841">
    <property type="entry name" value="Znf_RING"/>
</dbReference>
<dbReference type="SUPFAM" id="SSF57850">
    <property type="entry name" value="RING/U-box"/>
    <property type="match status" value="1"/>
</dbReference>
<evidence type="ECO:0000259" key="14">
    <source>
        <dbReference type="PROSITE" id="PS50089"/>
    </source>
</evidence>
<dbReference type="Pfam" id="PF23356">
    <property type="entry name" value="TPR_PEP5_VPS11"/>
    <property type="match status" value="1"/>
</dbReference>
<dbReference type="GO" id="GO:0007032">
    <property type="term" value="P:endosome organization"/>
    <property type="evidence" value="ECO:0007669"/>
    <property type="project" value="TreeGrafter"/>
</dbReference>
<dbReference type="FunFam" id="3.30.40.10:FF:000258">
    <property type="entry name" value="Vacuolar protein sorting-associated protein 11 homolog"/>
    <property type="match status" value="1"/>
</dbReference>
<reference evidence="17" key="1">
    <citation type="submission" date="2012-12" db="EMBL/GenBank/DDBJ databases">
        <authorList>
            <person name="Hellsten U."/>
            <person name="Grimwood J."/>
            <person name="Chapman J.A."/>
            <person name="Shapiro H."/>
            <person name="Aerts A."/>
            <person name="Otillar R.P."/>
            <person name="Terry A.Y."/>
            <person name="Boore J.L."/>
            <person name="Simakov O."/>
            <person name="Marletaz F."/>
            <person name="Cho S.-J."/>
            <person name="Edsinger-Gonzales E."/>
            <person name="Havlak P."/>
            <person name="Kuo D.-H."/>
            <person name="Larsson T."/>
            <person name="Lv J."/>
            <person name="Arendt D."/>
            <person name="Savage R."/>
            <person name="Osoegawa K."/>
            <person name="de Jong P."/>
            <person name="Lindberg D.R."/>
            <person name="Seaver E.C."/>
            <person name="Weisblat D.A."/>
            <person name="Putnam N.H."/>
            <person name="Grigoriev I.V."/>
            <person name="Rokhsar D.S."/>
        </authorList>
    </citation>
    <scope>NUCLEOTIDE SEQUENCE</scope>
    <source>
        <strain evidence="17">I ESC-2004</strain>
    </source>
</reference>
<evidence type="ECO:0000313" key="15">
    <source>
        <dbReference type="EMBL" id="ELT88573.1"/>
    </source>
</evidence>
<dbReference type="OrthoDB" id="26184at2759"/>
<dbReference type="Proteomes" id="UP000014760">
    <property type="component" value="Unassembled WGS sequence"/>
</dbReference>
<evidence type="ECO:0000256" key="8">
    <source>
        <dbReference type="ARBA" id="ARBA00023136"/>
    </source>
</evidence>
<comment type="similarity">
    <text evidence="2 9">Belongs to the VPS11 family.</text>
</comment>
<comment type="subcellular location">
    <subcellularLocation>
        <location evidence="1">Late endosome membrane</location>
        <topology evidence="1">Peripheral membrane protein</topology>
        <orientation evidence="1">Cytoplasmic side</orientation>
    </subcellularLocation>
</comment>
<dbReference type="HOGENOM" id="CLU_001287_0_1_1"/>
<feature type="repeat" description="CHCR" evidence="11">
    <location>
        <begin position="399"/>
        <end position="566"/>
    </location>
</feature>
<dbReference type="Pfam" id="PF13923">
    <property type="entry name" value="zf-C3HC4_2"/>
    <property type="match status" value="1"/>
</dbReference>
<dbReference type="GO" id="GO:0006886">
    <property type="term" value="P:intracellular protein transport"/>
    <property type="evidence" value="ECO:0007669"/>
    <property type="project" value="UniProtKB-UniRule"/>
</dbReference>
<dbReference type="GO" id="GO:0031902">
    <property type="term" value="C:late endosome membrane"/>
    <property type="evidence" value="ECO:0007669"/>
    <property type="project" value="UniProtKB-SubCell"/>
</dbReference>
<dbReference type="AlphaFoldDB" id="R7T5T9"/>
<keyword evidence="5 10" id="KW-0863">Zinc-finger</keyword>
<dbReference type="InterPro" id="IPR057307">
    <property type="entry name" value="PEP5_VPS11_N"/>
</dbReference>
<keyword evidence="8 9" id="KW-0472">Membrane</keyword>
<proteinExistence type="inferred from homology"/>
<dbReference type="InterPro" id="IPR016024">
    <property type="entry name" value="ARM-type_fold"/>
</dbReference>
<dbReference type="EMBL" id="KB311801">
    <property type="protein sequence ID" value="ELT88573.1"/>
    <property type="molecule type" value="Genomic_DNA"/>
</dbReference>
<evidence type="ECO:0000256" key="9">
    <source>
        <dbReference type="PIRNR" id="PIRNR007860"/>
    </source>
</evidence>
<feature type="coiled-coil region" evidence="12">
    <location>
        <begin position="779"/>
        <end position="813"/>
    </location>
</feature>
<dbReference type="SUPFAM" id="SSF48371">
    <property type="entry name" value="ARM repeat"/>
    <property type="match status" value="1"/>
</dbReference>
<evidence type="ECO:0000256" key="2">
    <source>
        <dbReference type="ARBA" id="ARBA00007070"/>
    </source>
</evidence>
<dbReference type="Gene3D" id="2.130.10.10">
    <property type="entry name" value="YVTN repeat-like/Quinoprotein amine dehydrogenase"/>
    <property type="match status" value="1"/>
</dbReference>
<feature type="repeat" description="CHCR" evidence="11">
    <location>
        <begin position="575"/>
        <end position="736"/>
    </location>
</feature>
<dbReference type="GO" id="GO:0007033">
    <property type="term" value="P:vacuole organization"/>
    <property type="evidence" value="ECO:0007669"/>
    <property type="project" value="TreeGrafter"/>
</dbReference>
<name>R7T5T9_CAPTE</name>
<keyword evidence="7" id="KW-0653">Protein transport</keyword>
<gene>
    <name evidence="15" type="ORF">CAPTEDRAFT_218778</name>
</gene>
<dbReference type="InterPro" id="IPR024763">
    <property type="entry name" value="VPS11_C"/>
</dbReference>
<dbReference type="Gene3D" id="1.25.40.10">
    <property type="entry name" value="Tetratricopeptide repeat domain"/>
    <property type="match status" value="1"/>
</dbReference>
<sequence>MAFLQWRRFNFFDREAVVEPDEGTALQTLKNLDISCSAFGRGQLVFGDHSGSLYFLSRHFELSSFKAYGIRVTHLHQARQHGILVSIGEDETGVNPLIKVWNLDKCDRDGNPTCSRIVRAQCGGQQPSPVTALSVHENLNLMAIGFASGSIVLFKGDVTRERHSKQKVIYEGRQPITGLAFKMSSKNTVLFATTKAEVMSFSILAKEKSRKTALDQHGCPAHCSVLTDITQDNQFVIGSEEAVYFYQQDGRGPCLAFDGTKLQLHWFRGYLVIVGKDTQSLPRVAAGTGSSPSLEMNMITVYNIQNKFVAYSAPIPEVINVFCEWGSLYVLSADGKLYHLQEKDTQTKLEILFKKNLYDLAIKLAQSQQYDQDGIIEIFRQYGDHLYSKGDHDRAIEQYIKTIGKLEASYVIRKFLDAQRIHNLTKYLQALHKAGLATEDHTTLLLNCYTKLKDVSMLDEFIMVRRILADYYHFVIILLIALQDQEVDFDVETAIRVCRSAGYFSHALRLAEKHQQHDSYLKVQLENIKDYVGALVYIGQLDFKEAEVVVKKYGKILITNAPEQSTKLLKRLCTDYQSAGKTNKIQRANASEFIHIFVDNSEMLIDFLEHMIKVQPGSSQIMYNTLLELYLQRYSHQTDGASKTDEERRCLEFLQGSPNGYDLDQALVMCQMHSFKAGVLFLYERAKLYQQILNYHIEHDDHQHIIETCKKFGTVDPQLWVQALSYFAGKEQNSKHYITEVLSHIEKQNLLPPLLVVQTLAHNSTATLGIIREYIIRRLQQETDQISEDERLIQQYEEDTQKMKSHIKNLQTSATIFQVSKCSVCSHPLELPSVHFLCQHSFHQHCFESYSESDAECPVCLSENRKVFDILRAQEQSRDLHDQFQTQLDRSQDGFSVIADYFGRNLFNKLTLITDSPQRPNPAPAPVRAKRPPSTTEPSPTPLPSEVKPIRASPLPRHQPSPSAPRKKVEMKPAPQKPQIPEKKTEAAGNPFEEDLGPNNPFGETSKNPFDEHDDYPVEANPFGE</sequence>
<dbReference type="Pfam" id="PF12451">
    <property type="entry name" value="VPS11_C"/>
    <property type="match status" value="1"/>
</dbReference>
<evidence type="ECO:0000256" key="4">
    <source>
        <dbReference type="ARBA" id="ARBA00022723"/>
    </source>
</evidence>
<accession>R7T5T9</accession>
<dbReference type="PROSITE" id="PS50236">
    <property type="entry name" value="CHCR"/>
    <property type="match status" value="2"/>
</dbReference>
<reference evidence="15 17" key="2">
    <citation type="journal article" date="2013" name="Nature">
        <title>Insights into bilaterian evolution from three spiralian genomes.</title>
        <authorList>
            <person name="Simakov O."/>
            <person name="Marletaz F."/>
            <person name="Cho S.J."/>
            <person name="Edsinger-Gonzales E."/>
            <person name="Havlak P."/>
            <person name="Hellsten U."/>
            <person name="Kuo D.H."/>
            <person name="Larsson T."/>
            <person name="Lv J."/>
            <person name="Arendt D."/>
            <person name="Savage R."/>
            <person name="Osoegawa K."/>
            <person name="de Jong P."/>
            <person name="Grimwood J."/>
            <person name="Chapman J.A."/>
            <person name="Shapiro H."/>
            <person name="Aerts A."/>
            <person name="Otillar R.P."/>
            <person name="Terry A.Y."/>
            <person name="Boore J.L."/>
            <person name="Grigoriev I.V."/>
            <person name="Lindberg D.R."/>
            <person name="Seaver E.C."/>
            <person name="Weisblat D.A."/>
            <person name="Putnam N.H."/>
            <person name="Rokhsar D.S."/>
        </authorList>
    </citation>
    <scope>NUCLEOTIDE SEQUENCE</scope>
    <source>
        <strain evidence="15 17">I ESC-2004</strain>
    </source>
</reference>
<dbReference type="PANTHER" id="PTHR23323">
    <property type="entry name" value="VACUOLAR PROTEIN SORTING-ASSOCIATED PROTEIN"/>
    <property type="match status" value="1"/>
</dbReference>
<keyword evidence="3" id="KW-0813">Transport</keyword>
<dbReference type="InterPro" id="IPR015943">
    <property type="entry name" value="WD40/YVTN_repeat-like_dom_sf"/>
</dbReference>
<dbReference type="InterPro" id="IPR057308">
    <property type="entry name" value="CHCR_PEP5_VPS11"/>
</dbReference>
<dbReference type="CDD" id="cd16688">
    <property type="entry name" value="RING-H2_Vps11"/>
    <property type="match status" value="1"/>
</dbReference>
<keyword evidence="17" id="KW-1185">Reference proteome</keyword>
<reference evidence="16" key="3">
    <citation type="submission" date="2015-06" db="UniProtKB">
        <authorList>
            <consortium name="EnsemblMetazoa"/>
        </authorList>
    </citation>
    <scope>IDENTIFICATION</scope>
</reference>
<evidence type="ECO:0000256" key="11">
    <source>
        <dbReference type="PROSITE-ProRule" id="PRU01006"/>
    </source>
</evidence>
<dbReference type="GO" id="GO:0030674">
    <property type="term" value="F:protein-macromolecule adaptor activity"/>
    <property type="evidence" value="ECO:0007669"/>
    <property type="project" value="TreeGrafter"/>
</dbReference>
<dbReference type="PROSITE" id="PS50089">
    <property type="entry name" value="ZF_RING_2"/>
    <property type="match status" value="1"/>
</dbReference>
<evidence type="ECO:0000256" key="1">
    <source>
        <dbReference type="ARBA" id="ARBA00004492"/>
    </source>
</evidence>
<dbReference type="InterPro" id="IPR011990">
    <property type="entry name" value="TPR-like_helical_dom_sf"/>
</dbReference>
<evidence type="ECO:0000256" key="3">
    <source>
        <dbReference type="ARBA" id="ARBA00022448"/>
    </source>
</evidence>
<evidence type="ECO:0000313" key="17">
    <source>
        <dbReference type="Proteomes" id="UP000014760"/>
    </source>
</evidence>
<evidence type="ECO:0000256" key="7">
    <source>
        <dbReference type="ARBA" id="ARBA00022927"/>
    </source>
</evidence>
<keyword evidence="4" id="KW-0479">Metal-binding</keyword>
<dbReference type="SUPFAM" id="SSF50978">
    <property type="entry name" value="WD40 repeat-like"/>
    <property type="match status" value="1"/>
</dbReference>
<evidence type="ECO:0000256" key="6">
    <source>
        <dbReference type="ARBA" id="ARBA00022833"/>
    </source>
</evidence>
<evidence type="ECO:0000313" key="16">
    <source>
        <dbReference type="EnsemblMetazoa" id="CapteP218778"/>
    </source>
</evidence>
<keyword evidence="12" id="KW-0175">Coiled coil</keyword>
<dbReference type="EMBL" id="AMQN01003443">
    <property type="status" value="NOT_ANNOTATED_CDS"/>
    <property type="molecule type" value="Genomic_DNA"/>
</dbReference>
<dbReference type="Pfam" id="PF23341">
    <property type="entry name" value="PEP5_VPS11_N"/>
    <property type="match status" value="1"/>
</dbReference>
<dbReference type="InterPro" id="IPR013083">
    <property type="entry name" value="Znf_RING/FYVE/PHD"/>
</dbReference>
<dbReference type="OMA" id="ENENECP"/>
<dbReference type="GO" id="GO:0030897">
    <property type="term" value="C:HOPS complex"/>
    <property type="evidence" value="ECO:0007669"/>
    <property type="project" value="TreeGrafter"/>
</dbReference>
<dbReference type="Gene3D" id="3.30.40.10">
    <property type="entry name" value="Zinc/RING finger domain, C3HC4 (zinc finger)"/>
    <property type="match status" value="1"/>
</dbReference>
<dbReference type="PANTHER" id="PTHR23323:SF24">
    <property type="entry name" value="VACUOLAR PROTEIN SORTING-ASSOCIATED PROTEIN 11 HOMOLOG"/>
    <property type="match status" value="1"/>
</dbReference>
<dbReference type="FunCoup" id="R7T5T9">
    <property type="interactions" value="1028"/>
</dbReference>
<dbReference type="EnsemblMetazoa" id="CapteT218778">
    <property type="protein sequence ID" value="CapteP218778"/>
    <property type="gene ID" value="CapteG218778"/>
</dbReference>
<evidence type="ECO:0000256" key="12">
    <source>
        <dbReference type="SAM" id="Coils"/>
    </source>
</evidence>
<dbReference type="PIRSF" id="PIRSF007860">
    <property type="entry name" value="VPS11"/>
    <property type="match status" value="1"/>
</dbReference>
<dbReference type="InterPro" id="IPR000547">
    <property type="entry name" value="Clathrin_H-chain/VPS_repeat"/>
</dbReference>
<dbReference type="GO" id="GO:0008270">
    <property type="term" value="F:zinc ion binding"/>
    <property type="evidence" value="ECO:0007669"/>
    <property type="project" value="UniProtKB-KW"/>
</dbReference>
<feature type="region of interest" description="Disordered" evidence="13">
    <location>
        <begin position="913"/>
        <end position="1025"/>
    </location>
</feature>
<keyword evidence="6" id="KW-0862">Zinc</keyword>
<dbReference type="STRING" id="283909.R7T5T9"/>
<feature type="domain" description="RING-type" evidence="14">
    <location>
        <begin position="822"/>
        <end position="860"/>
    </location>
</feature>
<organism evidence="15">
    <name type="scientific">Capitella teleta</name>
    <name type="common">Polychaete worm</name>
    <dbReference type="NCBI Taxonomy" id="283909"/>
    <lineage>
        <taxon>Eukaryota</taxon>
        <taxon>Metazoa</taxon>
        <taxon>Spiralia</taxon>
        <taxon>Lophotrochozoa</taxon>
        <taxon>Annelida</taxon>
        <taxon>Polychaeta</taxon>
        <taxon>Sedentaria</taxon>
        <taxon>Scolecida</taxon>
        <taxon>Capitellidae</taxon>
        <taxon>Capitella</taxon>
    </lineage>
</organism>
<dbReference type="InterPro" id="IPR036322">
    <property type="entry name" value="WD40_repeat_dom_sf"/>
</dbReference>
<dbReference type="GO" id="GO:0048284">
    <property type="term" value="P:organelle fusion"/>
    <property type="evidence" value="ECO:0007669"/>
    <property type="project" value="TreeGrafter"/>
</dbReference>